<proteinExistence type="predicted"/>
<gene>
    <name evidence="2" type="ORF">JZO70_06350</name>
</gene>
<dbReference type="Gene3D" id="2.60.40.1630">
    <property type="entry name" value="bacillus anthracis domain"/>
    <property type="match status" value="1"/>
</dbReference>
<evidence type="ECO:0000313" key="3">
    <source>
        <dbReference type="Proteomes" id="UP000664601"/>
    </source>
</evidence>
<dbReference type="EMBL" id="JAFREM010000011">
    <property type="protein sequence ID" value="MBO1305770.1"/>
    <property type="molecule type" value="Genomic_DNA"/>
</dbReference>
<accession>A0ABS3L822</accession>
<organism evidence="2 3">
    <name type="scientific">Candidatus Enterococcus moelleringii</name>
    <dbReference type="NCBI Taxonomy" id="2815325"/>
    <lineage>
        <taxon>Bacteria</taxon>
        <taxon>Bacillati</taxon>
        <taxon>Bacillota</taxon>
        <taxon>Bacilli</taxon>
        <taxon>Lactobacillales</taxon>
        <taxon>Enterococcaceae</taxon>
        <taxon>Enterococcus</taxon>
    </lineage>
</organism>
<dbReference type="RefSeq" id="WP_207672708.1">
    <property type="nucleotide sequence ID" value="NZ_JAFREM010000011.1"/>
</dbReference>
<keyword evidence="1" id="KW-0472">Membrane</keyword>
<keyword evidence="1" id="KW-1133">Transmembrane helix</keyword>
<name>A0ABS3L822_9ENTE</name>
<feature type="transmembrane region" description="Helical" evidence="1">
    <location>
        <begin position="49"/>
        <end position="68"/>
    </location>
</feature>
<dbReference type="Proteomes" id="UP000664601">
    <property type="component" value="Unassembled WGS sequence"/>
</dbReference>
<evidence type="ECO:0000256" key="1">
    <source>
        <dbReference type="SAM" id="Phobius"/>
    </source>
</evidence>
<comment type="caution">
    <text evidence="2">The sequence shown here is derived from an EMBL/GenBank/DDBJ whole genome shotgun (WGS) entry which is preliminary data.</text>
</comment>
<protein>
    <submittedName>
        <fullName evidence="2">DUF4179 domain-containing protein</fullName>
    </submittedName>
</protein>
<evidence type="ECO:0000313" key="2">
    <source>
        <dbReference type="EMBL" id="MBO1305770.1"/>
    </source>
</evidence>
<sequence length="340" mass="38418">MDHEFEKKLQMLKHEEIEIPDEVRNKLDRTYQKIEMNKLKKRRFRKNRVGIVLAAVVLLILIGFSPIAKAVDNYIKFGQFTSKTLKDEGFVAKPAETVKSSGIKIVLEEAYLDQKQLGLHFMVMIPKDSDLNSDQIDFYSLGFSIKNSEDRVLFSNVSAEGSFEGTATGNQHFDQKNHTLEITYLLNNYQEEFADSGDLSIEITRISGVVQGKTEVGAGFSKVKSVATEGTWTLPLKTNSIKEFKPLDYSGVLNDNDQKVTGEAFPTMFKVVTEPFEAAKNTLDIELVSRDQSSVKTYLLSSSSIEDGLLVWYFDYPCYDQNSEVTLRIDGQDVAVLTRK</sequence>
<keyword evidence="1" id="KW-0812">Transmembrane</keyword>
<reference evidence="2 3" key="1">
    <citation type="submission" date="2021-03" db="EMBL/GenBank/DDBJ databases">
        <title>Enterococcal diversity collection.</title>
        <authorList>
            <person name="Gilmore M.S."/>
            <person name="Schwartzman J."/>
            <person name="Van Tyne D."/>
            <person name="Martin M."/>
            <person name="Earl A.M."/>
            <person name="Manson A.L."/>
            <person name="Straub T."/>
            <person name="Salamzade R."/>
            <person name="Saavedra J."/>
            <person name="Lebreton F."/>
            <person name="Prichula J."/>
            <person name="Schaufler K."/>
            <person name="Gaca A."/>
            <person name="Sgardioli B."/>
            <person name="Wagenaar J."/>
            <person name="Strong T."/>
        </authorList>
    </citation>
    <scope>NUCLEOTIDE SEQUENCE [LARGE SCALE GENOMIC DNA]</scope>
    <source>
        <strain evidence="2 3">669A</strain>
    </source>
</reference>
<keyword evidence="3" id="KW-1185">Reference proteome</keyword>